<dbReference type="InterPro" id="IPR018391">
    <property type="entry name" value="PQQ_b-propeller_rpt"/>
</dbReference>
<comment type="caution">
    <text evidence="6">The sequence shown here is derived from an EMBL/GenBank/DDBJ whole genome shotgun (WGS) entry which is preliminary data.</text>
</comment>
<reference evidence="6" key="1">
    <citation type="submission" date="2023-06" db="EMBL/GenBank/DDBJ databases">
        <title>Genomic of Agaribacillus aureum.</title>
        <authorList>
            <person name="Wang G."/>
        </authorList>
    </citation>
    <scope>NUCLEOTIDE SEQUENCE</scope>
    <source>
        <strain evidence="6">BMA12</strain>
    </source>
</reference>
<dbReference type="Pfam" id="PF01011">
    <property type="entry name" value="PQQ"/>
    <property type="match status" value="1"/>
</dbReference>
<dbReference type="Gene3D" id="2.140.10.10">
    <property type="entry name" value="Quinoprotein alcohol dehydrogenase-like superfamily"/>
    <property type="match status" value="2"/>
</dbReference>
<dbReference type="EMBL" id="JAUJEB010000015">
    <property type="protein sequence ID" value="MDN5217332.1"/>
    <property type="molecule type" value="Genomic_DNA"/>
</dbReference>
<evidence type="ECO:0000313" key="7">
    <source>
        <dbReference type="Proteomes" id="UP001172083"/>
    </source>
</evidence>
<keyword evidence="7" id="KW-1185">Reference proteome</keyword>
<dbReference type="PANTHER" id="PTHR32303:SF10">
    <property type="entry name" value="OUTER MEMBRANE PROTEIN ASSEMBLY FACTOR BAMB"/>
    <property type="match status" value="1"/>
</dbReference>
<keyword evidence="4" id="KW-0560">Oxidoreductase</keyword>
<dbReference type="Gene3D" id="1.10.760.10">
    <property type="entry name" value="Cytochrome c-like domain"/>
    <property type="match status" value="1"/>
</dbReference>
<evidence type="ECO:0000256" key="3">
    <source>
        <dbReference type="ARBA" id="ARBA00022729"/>
    </source>
</evidence>
<evidence type="ECO:0000256" key="1">
    <source>
        <dbReference type="ARBA" id="ARBA00001931"/>
    </source>
</evidence>
<comment type="similarity">
    <text evidence="2">Belongs to the bacterial PQQ dehydrogenase family.</text>
</comment>
<evidence type="ECO:0000256" key="2">
    <source>
        <dbReference type="ARBA" id="ARBA00008156"/>
    </source>
</evidence>
<dbReference type="SMART" id="SM00564">
    <property type="entry name" value="PQQ"/>
    <property type="match status" value="7"/>
</dbReference>
<proteinExistence type="inferred from homology"/>
<protein>
    <submittedName>
        <fullName evidence="6">PQQ-binding-like beta-propeller repeat protein</fullName>
    </submittedName>
</protein>
<accession>A0ABT8LHQ4</accession>
<dbReference type="InterPro" id="IPR002372">
    <property type="entry name" value="PQQ_rpt_dom"/>
</dbReference>
<dbReference type="SUPFAM" id="SSF46626">
    <property type="entry name" value="Cytochrome c"/>
    <property type="match status" value="1"/>
</dbReference>
<dbReference type="InterPro" id="IPR011047">
    <property type="entry name" value="Quinoprotein_ADH-like_sf"/>
</dbReference>
<sequence>MYSIGITQVSATLLVLSLVICLLSCDNQSLNTSNPLTGEQISRKDAQALFMNSCAVCHMDNGQSRAPGLVHLGGMTPRSIVTSLETGKMQVQGKLLSSTQKIALAQYITNRKYVVGTKPLNYCDDRDIEPTKIRSFGWGGNLEATGFIAENIAKLSAEQVPYLKLKWAFGFNGGTVTRTRPAVVDDYIVFGSQFGEVYCLDIHTGCVQWVFEADANVRGGIAVSEDIGNELRVYFADFGGNTYALSAASGKSIWKKTVKDEPNNAVTGTAAYYDSLVYIPLTSMEVLTAGQDTYECCKGSGQVVAVDAVSGEEVWRHRVIDEKATERGVNDAGAKIFGPSGSPVWSSPTIDVKRGLLYIGTGENNSYPPTTNSDALQALDMKTGKLVWNYQATPKDVYTEGCPDAANCPDPVGPDVDFGMAPVLTTRADGRDVLIAGQKSAVVHCLDPDTGQLIWWKRIGRGGALGGIHWGMATDGHLAYAPNSDWLEFGGDETFSASPGLFALDVMTGNVVWKYTSDPAICRWKSGCYNSNSAAPTMIDGVVFAGGLDGYARAYNAKNGKVLWEFDTDQSFETVNGVPGQGGAIDGPAPVVANGIVLFNSGYGLFGQMPGNVLLAFSTD</sequence>
<evidence type="ECO:0000313" key="6">
    <source>
        <dbReference type="EMBL" id="MDN5217332.1"/>
    </source>
</evidence>
<comment type="cofactor">
    <cofactor evidence="1">
        <name>pyrroloquinoline quinone</name>
        <dbReference type="ChEBI" id="CHEBI:58442"/>
    </cofactor>
</comment>
<dbReference type="PANTHER" id="PTHR32303">
    <property type="entry name" value="QUINOPROTEIN ALCOHOL DEHYDROGENASE (CYTOCHROME C)"/>
    <property type="match status" value="1"/>
</dbReference>
<organism evidence="6 7">
    <name type="scientific">Agaribacillus aureus</name>
    <dbReference type="NCBI Taxonomy" id="3051825"/>
    <lineage>
        <taxon>Bacteria</taxon>
        <taxon>Pseudomonadati</taxon>
        <taxon>Bacteroidota</taxon>
        <taxon>Cytophagia</taxon>
        <taxon>Cytophagales</taxon>
        <taxon>Splendidivirgaceae</taxon>
        <taxon>Agaribacillus</taxon>
    </lineage>
</organism>
<keyword evidence="3" id="KW-0732">Signal</keyword>
<evidence type="ECO:0000256" key="4">
    <source>
        <dbReference type="ARBA" id="ARBA00023002"/>
    </source>
</evidence>
<evidence type="ECO:0000259" key="5">
    <source>
        <dbReference type="Pfam" id="PF01011"/>
    </source>
</evidence>
<dbReference type="InterPro" id="IPR036909">
    <property type="entry name" value="Cyt_c-like_dom_sf"/>
</dbReference>
<dbReference type="SUPFAM" id="SSF50998">
    <property type="entry name" value="Quinoprotein alcohol dehydrogenase-like"/>
    <property type="match status" value="2"/>
</dbReference>
<feature type="domain" description="Pyrrolo-quinoline quinone repeat" evidence="5">
    <location>
        <begin position="174"/>
        <end position="455"/>
    </location>
</feature>
<dbReference type="Proteomes" id="UP001172083">
    <property type="component" value="Unassembled WGS sequence"/>
</dbReference>
<gene>
    <name evidence="6" type="ORF">QQ020_34985</name>
</gene>
<dbReference type="RefSeq" id="WP_346762668.1">
    <property type="nucleotide sequence ID" value="NZ_JAUJEB010000015.1"/>
</dbReference>
<name>A0ABT8LHQ4_9BACT</name>